<evidence type="ECO:0000313" key="2">
    <source>
        <dbReference type="Proteomes" id="UP001054837"/>
    </source>
</evidence>
<protein>
    <recommendedName>
        <fullName evidence="3">Ribosomal protein L33</fullName>
    </recommendedName>
</protein>
<dbReference type="AlphaFoldDB" id="A0AAV4T1R3"/>
<feature type="non-terminal residue" evidence="1">
    <location>
        <position position="36"/>
    </location>
</feature>
<accession>A0AAV4T1R3</accession>
<dbReference type="Proteomes" id="UP001054837">
    <property type="component" value="Unassembled WGS sequence"/>
</dbReference>
<dbReference type="EMBL" id="BPLQ01008755">
    <property type="protein sequence ID" value="GIY39189.1"/>
    <property type="molecule type" value="Genomic_DNA"/>
</dbReference>
<gene>
    <name evidence="1" type="ORF">CDAR_102491</name>
</gene>
<keyword evidence="2" id="KW-1185">Reference proteome</keyword>
<organism evidence="1 2">
    <name type="scientific">Caerostris darwini</name>
    <dbReference type="NCBI Taxonomy" id="1538125"/>
    <lineage>
        <taxon>Eukaryota</taxon>
        <taxon>Metazoa</taxon>
        <taxon>Ecdysozoa</taxon>
        <taxon>Arthropoda</taxon>
        <taxon>Chelicerata</taxon>
        <taxon>Arachnida</taxon>
        <taxon>Araneae</taxon>
        <taxon>Araneomorphae</taxon>
        <taxon>Entelegynae</taxon>
        <taxon>Araneoidea</taxon>
        <taxon>Araneidae</taxon>
        <taxon>Caerostris</taxon>
    </lineage>
</organism>
<name>A0AAV4T1R3_9ARAC</name>
<comment type="caution">
    <text evidence="1">The sequence shown here is derived from an EMBL/GenBank/DDBJ whole genome shotgun (WGS) entry which is preliminary data.</text>
</comment>
<evidence type="ECO:0008006" key="3">
    <source>
        <dbReference type="Google" id="ProtNLM"/>
    </source>
</evidence>
<evidence type="ECO:0000313" key="1">
    <source>
        <dbReference type="EMBL" id="GIY39189.1"/>
    </source>
</evidence>
<reference evidence="1 2" key="1">
    <citation type="submission" date="2021-06" db="EMBL/GenBank/DDBJ databases">
        <title>Caerostris darwini draft genome.</title>
        <authorList>
            <person name="Kono N."/>
            <person name="Arakawa K."/>
        </authorList>
    </citation>
    <scope>NUCLEOTIDE SEQUENCE [LARGE SCALE GENOMIC DNA]</scope>
</reference>
<proteinExistence type="predicted"/>
<sequence length="36" mass="4194">MLFQPSKTTISLTETSKEPKLVRYTCNRRPKVPETI</sequence>